<dbReference type="InterPro" id="IPR019480">
    <property type="entry name" value="Dihydroorotate_DH_Fe-S-bd"/>
</dbReference>
<dbReference type="InterPro" id="IPR050353">
    <property type="entry name" value="PyrK_electron_transfer"/>
</dbReference>
<keyword evidence="4 11" id="KW-0001">2Fe-2S</keyword>
<dbReference type="SUPFAM" id="SSF52343">
    <property type="entry name" value="Ferredoxin reductase-like, C-terminal NADP-linked domain"/>
    <property type="match status" value="1"/>
</dbReference>
<dbReference type="SUPFAM" id="SSF63380">
    <property type="entry name" value="Riboflavin synthase domain-like"/>
    <property type="match status" value="1"/>
</dbReference>
<keyword evidence="6 11" id="KW-0274">FAD</keyword>
<comment type="cofactor">
    <cofactor evidence="11">
        <name>FAD</name>
        <dbReference type="ChEBI" id="CHEBI:57692"/>
    </cofactor>
    <text evidence="11">Binds 1 FAD per subunit.</text>
</comment>
<evidence type="ECO:0000256" key="8">
    <source>
        <dbReference type="ARBA" id="ARBA00022982"/>
    </source>
</evidence>
<dbReference type="InterPro" id="IPR037117">
    <property type="entry name" value="Dihydroorotate_DH_ele_sf"/>
</dbReference>
<dbReference type="InterPro" id="IPR039261">
    <property type="entry name" value="FNR_nucleotide-bd"/>
</dbReference>
<evidence type="ECO:0000256" key="5">
    <source>
        <dbReference type="ARBA" id="ARBA00022723"/>
    </source>
</evidence>
<evidence type="ECO:0000256" key="12">
    <source>
        <dbReference type="PIRSR" id="PIRSR006816-2"/>
    </source>
</evidence>
<evidence type="ECO:0000256" key="11">
    <source>
        <dbReference type="HAMAP-Rule" id="MF_01211"/>
    </source>
</evidence>
<reference evidence="14 15" key="1">
    <citation type="journal article" date="2018" name="Nat. Biotechnol.">
        <title>A standardized bacterial taxonomy based on genome phylogeny substantially revises the tree of life.</title>
        <authorList>
            <person name="Parks D.H."/>
            <person name="Chuvochina M."/>
            <person name="Waite D.W."/>
            <person name="Rinke C."/>
            <person name="Skarshewski A."/>
            <person name="Chaumeil P.A."/>
            <person name="Hugenholtz P."/>
        </authorList>
    </citation>
    <scope>NUCLEOTIDE SEQUENCE [LARGE SCALE GENOMIC DNA]</scope>
    <source>
        <strain evidence="14">UBA9375</strain>
    </source>
</reference>
<dbReference type="Pfam" id="PF00970">
    <property type="entry name" value="FAD_binding_6"/>
    <property type="match status" value="1"/>
</dbReference>
<evidence type="ECO:0000256" key="9">
    <source>
        <dbReference type="ARBA" id="ARBA00023004"/>
    </source>
</evidence>
<dbReference type="GO" id="GO:0051537">
    <property type="term" value="F:2 iron, 2 sulfur cluster binding"/>
    <property type="evidence" value="ECO:0007669"/>
    <property type="project" value="UniProtKB-KW"/>
</dbReference>
<feature type="binding site" evidence="11 12">
    <location>
        <position position="257"/>
    </location>
    <ligand>
        <name>[2Fe-2S] cluster</name>
        <dbReference type="ChEBI" id="CHEBI:190135"/>
    </ligand>
</feature>
<evidence type="ECO:0000256" key="2">
    <source>
        <dbReference type="ARBA" id="ARBA00022448"/>
    </source>
</evidence>
<dbReference type="Gene3D" id="2.40.30.10">
    <property type="entry name" value="Translation factors"/>
    <property type="match status" value="1"/>
</dbReference>
<keyword evidence="5 11" id="KW-0479">Metal-binding</keyword>
<accession>A0A3D3R5F0</accession>
<evidence type="ECO:0000313" key="14">
    <source>
        <dbReference type="EMBL" id="HCO23979.1"/>
    </source>
</evidence>
<comment type="subunit">
    <text evidence="11">Heterotetramer of 2 PyrK and 2 PyrD type B subunits.</text>
</comment>
<sequence>MTESSQFSNCATPQYLSARVVEQERMAQDTYRLRLECPEVAQVILPGQFFMVREPGVNDPLLGRPFALYDTCLDENGTAIGLDFGYVVVGKLTSRMTHWQPGDRVEIWGPLGNGFPHPGSGSLVMVAGGIGQTPFLATARQALGLRKYGQPEQTLSALPERVSLLYGARSKEYLAGLDDFQLEGLDVSVATDDGSYGHQGFVTELLQQQIESDSPPATVFCCGPEPMMEAVSRITSQAGISCWLSLETPMACGFGACFSCVAKVRISDDEWDYRRTCVEGPVFNAESLIF</sequence>
<dbReference type="Gene3D" id="2.10.240.10">
    <property type="entry name" value="Dihydroorotate dehydrogenase, electron transfer subunit"/>
    <property type="match status" value="1"/>
</dbReference>
<dbReference type="PROSITE" id="PS51384">
    <property type="entry name" value="FAD_FR"/>
    <property type="match status" value="1"/>
</dbReference>
<feature type="binding site" evidence="11 12">
    <location>
        <position position="277"/>
    </location>
    <ligand>
        <name>[2Fe-2S] cluster</name>
        <dbReference type="ChEBI" id="CHEBI:190135"/>
    </ligand>
</feature>
<evidence type="ECO:0000259" key="13">
    <source>
        <dbReference type="PROSITE" id="PS51384"/>
    </source>
</evidence>
<comment type="function">
    <text evidence="11">Responsible for channeling the electrons from the oxidation of dihydroorotate from the FMN redox center in the PyrD type B subunit to the ultimate electron acceptor NAD(+).</text>
</comment>
<evidence type="ECO:0000313" key="15">
    <source>
        <dbReference type="Proteomes" id="UP000263642"/>
    </source>
</evidence>
<comment type="caution">
    <text evidence="14">The sequence shown here is derived from an EMBL/GenBank/DDBJ whole genome shotgun (WGS) entry which is preliminary data.</text>
</comment>
<gene>
    <name evidence="11" type="primary">pyrK</name>
    <name evidence="14" type="ORF">DIT97_13350</name>
</gene>
<dbReference type="InterPro" id="IPR023455">
    <property type="entry name" value="Dihydroorotate_DHASE_ETsu"/>
</dbReference>
<dbReference type="PANTHER" id="PTHR43513">
    <property type="entry name" value="DIHYDROOROTATE DEHYDROGENASE B (NAD(+)), ELECTRON TRANSFER SUBUNIT"/>
    <property type="match status" value="1"/>
</dbReference>
<comment type="cofactor">
    <cofactor evidence="11">
        <name>[2Fe-2S] cluster</name>
        <dbReference type="ChEBI" id="CHEBI:190135"/>
    </cofactor>
    <text evidence="11">Binds 1 [2Fe-2S] cluster per subunit.</text>
</comment>
<evidence type="ECO:0000256" key="3">
    <source>
        <dbReference type="ARBA" id="ARBA00022630"/>
    </source>
</evidence>
<dbReference type="HAMAP" id="MF_01211">
    <property type="entry name" value="DHODB_Fe_S_bind"/>
    <property type="match status" value="1"/>
</dbReference>
<proteinExistence type="inferred from homology"/>
<dbReference type="PANTHER" id="PTHR43513:SF3">
    <property type="entry name" value="DIHYDROOROTATE DEHYDROGENASE B (NAD(+)), ELECTRON TRANSFER SUBUNIT-RELATED"/>
    <property type="match status" value="1"/>
</dbReference>
<keyword evidence="7 11" id="KW-0665">Pyrimidine biosynthesis</keyword>
<dbReference type="CDD" id="cd06218">
    <property type="entry name" value="DHOD_e_trans"/>
    <property type="match status" value="1"/>
</dbReference>
<feature type="binding site" evidence="11 12">
    <location>
        <position position="260"/>
    </location>
    <ligand>
        <name>[2Fe-2S] cluster</name>
        <dbReference type="ChEBI" id="CHEBI:190135"/>
    </ligand>
</feature>
<dbReference type="InterPro" id="IPR008333">
    <property type="entry name" value="Cbr1-like_FAD-bd_dom"/>
</dbReference>
<keyword evidence="2 11" id="KW-0813">Transport</keyword>
<dbReference type="InterPro" id="IPR012165">
    <property type="entry name" value="Cyt_c3_hydrogenase_gsu"/>
</dbReference>
<feature type="domain" description="FAD-binding FR-type" evidence="13">
    <location>
        <begin position="13"/>
        <end position="117"/>
    </location>
</feature>
<dbReference type="GO" id="GO:0046872">
    <property type="term" value="F:metal ion binding"/>
    <property type="evidence" value="ECO:0007669"/>
    <property type="project" value="UniProtKB-KW"/>
</dbReference>
<dbReference type="PIRSF" id="PIRSF006816">
    <property type="entry name" value="Cyc3_hyd_g"/>
    <property type="match status" value="1"/>
</dbReference>
<protein>
    <recommendedName>
        <fullName evidence="11">Dihydroorotate dehydrogenase B (NAD(+)), electron transfer subunit</fullName>
    </recommendedName>
    <alternativeName>
        <fullName evidence="11">Dihydroorotate oxidase B, electron transfer subunit</fullName>
    </alternativeName>
</protein>
<comment type="caution">
    <text evidence="11">Lacks conserved residue(s) required for the propagation of feature annotation.</text>
</comment>
<comment type="cofactor">
    <cofactor evidence="12">
        <name>[2Fe-2S] cluster</name>
        <dbReference type="ChEBI" id="CHEBI:190135"/>
    </cofactor>
    <text evidence="12">Binds 1 [2Fe-2S] cluster per subunit.</text>
</comment>
<evidence type="ECO:0000256" key="7">
    <source>
        <dbReference type="ARBA" id="ARBA00022975"/>
    </source>
</evidence>
<dbReference type="GO" id="GO:0044205">
    <property type="term" value="P:'de novo' UMP biosynthetic process"/>
    <property type="evidence" value="ECO:0007669"/>
    <property type="project" value="UniProtKB-UniRule"/>
</dbReference>
<comment type="similarity">
    <text evidence="1 11">Belongs to the PyrK family.</text>
</comment>
<keyword evidence="10 11" id="KW-0411">Iron-sulfur</keyword>
<dbReference type="Pfam" id="PF10418">
    <property type="entry name" value="DHODB_Fe-S_bind"/>
    <property type="match status" value="1"/>
</dbReference>
<dbReference type="PRINTS" id="PR00410">
    <property type="entry name" value="PHEHYDRXLASE"/>
</dbReference>
<dbReference type="EMBL" id="DQAY01000076">
    <property type="protein sequence ID" value="HCO23979.1"/>
    <property type="molecule type" value="Genomic_DNA"/>
</dbReference>
<dbReference type="InterPro" id="IPR017938">
    <property type="entry name" value="Riboflavin_synthase-like_b-brl"/>
</dbReference>
<dbReference type="InterPro" id="IPR017927">
    <property type="entry name" value="FAD-bd_FR_type"/>
</dbReference>
<comment type="pathway">
    <text evidence="11">Pyrimidine metabolism; UMP biosynthesis via de novo pathway; orotate from (S)-dihydroorotate (NAD(+) route): step 1/1.</text>
</comment>
<evidence type="ECO:0000256" key="10">
    <source>
        <dbReference type="ARBA" id="ARBA00023014"/>
    </source>
</evidence>
<evidence type="ECO:0000256" key="4">
    <source>
        <dbReference type="ARBA" id="ARBA00022714"/>
    </source>
</evidence>
<dbReference type="Proteomes" id="UP000263642">
    <property type="component" value="Unassembled WGS sequence"/>
</dbReference>
<name>A0A3D3R5F0_9PLAN</name>
<dbReference type="AlphaFoldDB" id="A0A3D3R5F0"/>
<dbReference type="Pfam" id="PF00175">
    <property type="entry name" value="NAD_binding_1"/>
    <property type="match status" value="1"/>
</dbReference>
<keyword evidence="3 11" id="KW-0285">Flavoprotein</keyword>
<keyword evidence="9 11" id="KW-0408">Iron</keyword>
<evidence type="ECO:0000256" key="1">
    <source>
        <dbReference type="ARBA" id="ARBA00006422"/>
    </source>
</evidence>
<keyword evidence="8 11" id="KW-0249">Electron transport</keyword>
<dbReference type="Gene3D" id="3.40.50.80">
    <property type="entry name" value="Nucleotide-binding domain of ferredoxin-NADP reductase (FNR) module"/>
    <property type="match status" value="1"/>
</dbReference>
<dbReference type="InterPro" id="IPR001433">
    <property type="entry name" value="OxRdtase_FAD/NAD-bd"/>
</dbReference>
<dbReference type="GO" id="GO:0009055">
    <property type="term" value="F:electron transfer activity"/>
    <property type="evidence" value="ECO:0007669"/>
    <property type="project" value="UniProtKB-UniRule"/>
</dbReference>
<dbReference type="GO" id="GO:0050660">
    <property type="term" value="F:flavin adenine dinucleotide binding"/>
    <property type="evidence" value="ECO:0007669"/>
    <property type="project" value="InterPro"/>
</dbReference>
<dbReference type="GO" id="GO:0016491">
    <property type="term" value="F:oxidoreductase activity"/>
    <property type="evidence" value="ECO:0007669"/>
    <property type="project" value="InterPro"/>
</dbReference>
<dbReference type="RefSeq" id="WP_278442126.1">
    <property type="nucleotide sequence ID" value="NZ_CAXBMG010000018.1"/>
</dbReference>
<organism evidence="14 15">
    <name type="scientific">Gimesia maris</name>
    <dbReference type="NCBI Taxonomy" id="122"/>
    <lineage>
        <taxon>Bacteria</taxon>
        <taxon>Pseudomonadati</taxon>
        <taxon>Planctomycetota</taxon>
        <taxon>Planctomycetia</taxon>
        <taxon>Planctomycetales</taxon>
        <taxon>Planctomycetaceae</taxon>
        <taxon>Gimesia</taxon>
    </lineage>
</organism>
<evidence type="ECO:0000256" key="6">
    <source>
        <dbReference type="ARBA" id="ARBA00022827"/>
    </source>
</evidence>
<dbReference type="UniPathway" id="UPA00070">
    <property type="reaction ID" value="UER00945"/>
</dbReference>
<feature type="binding site" evidence="11 12">
    <location>
        <position position="252"/>
    </location>
    <ligand>
        <name>[2Fe-2S] cluster</name>
        <dbReference type="ChEBI" id="CHEBI:190135"/>
    </ligand>
</feature>